<keyword evidence="4" id="KW-1185">Reference proteome</keyword>
<evidence type="ECO:0000313" key="3">
    <source>
        <dbReference type="EMBL" id="EDV38345.2"/>
    </source>
</evidence>
<dbReference type="KEGG" id="dan:6504411"/>
<reference evidence="3 4" key="1">
    <citation type="journal article" date="2007" name="Nature">
        <title>Evolution of genes and genomes on the Drosophila phylogeny.</title>
        <authorList>
            <consortium name="Drosophila 12 Genomes Consortium"/>
            <person name="Clark A.G."/>
            <person name="Eisen M.B."/>
            <person name="Smith D.R."/>
            <person name="Bergman C.M."/>
            <person name="Oliver B."/>
            <person name="Markow T.A."/>
            <person name="Kaufman T.C."/>
            <person name="Kellis M."/>
            <person name="Gelbart W."/>
            <person name="Iyer V.N."/>
            <person name="Pollard D.A."/>
            <person name="Sackton T.B."/>
            <person name="Larracuente A.M."/>
            <person name="Singh N.D."/>
            <person name="Abad J.P."/>
            <person name="Abt D.N."/>
            <person name="Adryan B."/>
            <person name="Aguade M."/>
            <person name="Akashi H."/>
            <person name="Anderson W.W."/>
            <person name="Aquadro C.F."/>
            <person name="Ardell D.H."/>
            <person name="Arguello R."/>
            <person name="Artieri C.G."/>
            <person name="Barbash D.A."/>
            <person name="Barker D."/>
            <person name="Barsanti P."/>
            <person name="Batterham P."/>
            <person name="Batzoglou S."/>
            <person name="Begun D."/>
            <person name="Bhutkar A."/>
            <person name="Blanco E."/>
            <person name="Bosak S.A."/>
            <person name="Bradley R.K."/>
            <person name="Brand A.D."/>
            <person name="Brent M.R."/>
            <person name="Brooks A.N."/>
            <person name="Brown R.H."/>
            <person name="Butlin R.K."/>
            <person name="Caggese C."/>
            <person name="Calvi B.R."/>
            <person name="Bernardo de Carvalho A."/>
            <person name="Caspi A."/>
            <person name="Castrezana S."/>
            <person name="Celniker S.E."/>
            <person name="Chang J.L."/>
            <person name="Chapple C."/>
            <person name="Chatterji S."/>
            <person name="Chinwalla A."/>
            <person name="Civetta A."/>
            <person name="Clifton S.W."/>
            <person name="Comeron J.M."/>
            <person name="Costello J.C."/>
            <person name="Coyne J.A."/>
            <person name="Daub J."/>
            <person name="David R.G."/>
            <person name="Delcher A.L."/>
            <person name="Delehaunty K."/>
            <person name="Do C.B."/>
            <person name="Ebling H."/>
            <person name="Edwards K."/>
            <person name="Eickbush T."/>
            <person name="Evans J.D."/>
            <person name="Filipski A."/>
            <person name="Findeiss S."/>
            <person name="Freyhult E."/>
            <person name="Fulton L."/>
            <person name="Fulton R."/>
            <person name="Garcia A.C."/>
            <person name="Gardiner A."/>
            <person name="Garfield D.A."/>
            <person name="Garvin B.E."/>
            <person name="Gibson G."/>
            <person name="Gilbert D."/>
            <person name="Gnerre S."/>
            <person name="Godfrey J."/>
            <person name="Good R."/>
            <person name="Gotea V."/>
            <person name="Gravely B."/>
            <person name="Greenberg A.J."/>
            <person name="Griffiths-Jones S."/>
            <person name="Gross S."/>
            <person name="Guigo R."/>
            <person name="Gustafson E.A."/>
            <person name="Haerty W."/>
            <person name="Hahn M.W."/>
            <person name="Halligan D.L."/>
            <person name="Halpern A.L."/>
            <person name="Halter G.M."/>
            <person name="Han M.V."/>
            <person name="Heger A."/>
            <person name="Hillier L."/>
            <person name="Hinrichs A.S."/>
            <person name="Holmes I."/>
            <person name="Hoskins R.A."/>
            <person name="Hubisz M.J."/>
            <person name="Hultmark D."/>
            <person name="Huntley M.A."/>
            <person name="Jaffe D.B."/>
            <person name="Jagadeeshan S."/>
            <person name="Jeck W.R."/>
            <person name="Johnson J."/>
            <person name="Jones C.D."/>
            <person name="Jordan W.C."/>
            <person name="Karpen G.H."/>
            <person name="Kataoka E."/>
            <person name="Keightley P.D."/>
            <person name="Kheradpour P."/>
            <person name="Kirkness E.F."/>
            <person name="Koerich L.B."/>
            <person name="Kristiansen K."/>
            <person name="Kudrna D."/>
            <person name="Kulathinal R.J."/>
            <person name="Kumar S."/>
            <person name="Kwok R."/>
            <person name="Lander E."/>
            <person name="Langley C.H."/>
            <person name="Lapoint R."/>
            <person name="Lazzaro B.P."/>
            <person name="Lee S.J."/>
            <person name="Levesque L."/>
            <person name="Li R."/>
            <person name="Lin C.F."/>
            <person name="Lin M.F."/>
            <person name="Lindblad-Toh K."/>
            <person name="Llopart A."/>
            <person name="Long M."/>
            <person name="Low L."/>
            <person name="Lozovsky E."/>
            <person name="Lu J."/>
            <person name="Luo M."/>
            <person name="Machado C.A."/>
            <person name="Makalowski W."/>
            <person name="Marzo M."/>
            <person name="Matsuda M."/>
            <person name="Matzkin L."/>
            <person name="McAllister B."/>
            <person name="McBride C.S."/>
            <person name="McKernan B."/>
            <person name="McKernan K."/>
            <person name="Mendez-Lago M."/>
            <person name="Minx P."/>
            <person name="Mollenhauer M.U."/>
            <person name="Montooth K."/>
            <person name="Mount S.M."/>
            <person name="Mu X."/>
            <person name="Myers E."/>
            <person name="Negre B."/>
            <person name="Newfeld S."/>
            <person name="Nielsen R."/>
            <person name="Noor M.A."/>
            <person name="O'Grady P."/>
            <person name="Pachter L."/>
            <person name="Papaceit M."/>
            <person name="Parisi M.J."/>
            <person name="Parisi M."/>
            <person name="Parts L."/>
            <person name="Pedersen J.S."/>
            <person name="Pesole G."/>
            <person name="Phillippy A.M."/>
            <person name="Ponting C.P."/>
            <person name="Pop M."/>
            <person name="Porcelli D."/>
            <person name="Powell J.R."/>
            <person name="Prohaska S."/>
            <person name="Pruitt K."/>
            <person name="Puig M."/>
            <person name="Quesneville H."/>
            <person name="Ram K.R."/>
            <person name="Rand D."/>
            <person name="Rasmussen M.D."/>
            <person name="Reed L.K."/>
            <person name="Reenan R."/>
            <person name="Reily A."/>
            <person name="Remington K.A."/>
            <person name="Rieger T.T."/>
            <person name="Ritchie M.G."/>
            <person name="Robin C."/>
            <person name="Rogers Y.H."/>
            <person name="Rohde C."/>
            <person name="Rozas J."/>
            <person name="Rubenfield M.J."/>
            <person name="Ruiz A."/>
            <person name="Russo S."/>
            <person name="Salzberg S.L."/>
            <person name="Sanchez-Gracia A."/>
            <person name="Saranga D.J."/>
            <person name="Sato H."/>
            <person name="Schaeffer S.W."/>
            <person name="Schatz M.C."/>
            <person name="Schlenke T."/>
            <person name="Schwartz R."/>
            <person name="Segarra C."/>
            <person name="Singh R.S."/>
            <person name="Sirot L."/>
            <person name="Sirota M."/>
            <person name="Sisneros N.B."/>
            <person name="Smith C.D."/>
            <person name="Smith T.F."/>
            <person name="Spieth J."/>
            <person name="Stage D.E."/>
            <person name="Stark A."/>
            <person name="Stephan W."/>
            <person name="Strausberg R.L."/>
            <person name="Strempel S."/>
            <person name="Sturgill D."/>
            <person name="Sutton G."/>
            <person name="Sutton G.G."/>
            <person name="Tao W."/>
            <person name="Teichmann S."/>
            <person name="Tobari Y.N."/>
            <person name="Tomimura Y."/>
            <person name="Tsolas J.M."/>
            <person name="Valente V.L."/>
            <person name="Venter E."/>
            <person name="Venter J.C."/>
            <person name="Vicario S."/>
            <person name="Vieira F.G."/>
            <person name="Vilella A.J."/>
            <person name="Villasante A."/>
            <person name="Walenz B."/>
            <person name="Wang J."/>
            <person name="Wasserman M."/>
            <person name="Watts T."/>
            <person name="Wilson D."/>
            <person name="Wilson R.K."/>
            <person name="Wing R.A."/>
            <person name="Wolfner M.F."/>
            <person name="Wong A."/>
            <person name="Wong G.K."/>
            <person name="Wu C.I."/>
            <person name="Wu G."/>
            <person name="Yamamoto D."/>
            <person name="Yang H.P."/>
            <person name="Yang S.P."/>
            <person name="Yorke J.A."/>
            <person name="Yoshida K."/>
            <person name="Zdobnov E."/>
            <person name="Zhang P."/>
            <person name="Zhang Y."/>
            <person name="Zimin A.V."/>
            <person name="Baldwin J."/>
            <person name="Abdouelleil A."/>
            <person name="Abdulkadir J."/>
            <person name="Abebe A."/>
            <person name="Abera B."/>
            <person name="Abreu J."/>
            <person name="Acer S.C."/>
            <person name="Aftuck L."/>
            <person name="Alexander A."/>
            <person name="An P."/>
            <person name="Anderson E."/>
            <person name="Anderson S."/>
            <person name="Arachi H."/>
            <person name="Azer M."/>
            <person name="Bachantsang P."/>
            <person name="Barry A."/>
            <person name="Bayul T."/>
            <person name="Berlin A."/>
            <person name="Bessette D."/>
            <person name="Bloom T."/>
            <person name="Blye J."/>
            <person name="Boguslavskiy L."/>
            <person name="Bonnet C."/>
            <person name="Boukhgalter B."/>
            <person name="Bourzgui I."/>
            <person name="Brown A."/>
            <person name="Cahill P."/>
            <person name="Channer S."/>
            <person name="Cheshatsang Y."/>
            <person name="Chuda L."/>
            <person name="Citroen M."/>
            <person name="Collymore A."/>
            <person name="Cooke P."/>
            <person name="Costello M."/>
            <person name="D'Aco K."/>
            <person name="Daza R."/>
            <person name="De Haan G."/>
            <person name="DeGray S."/>
            <person name="DeMaso C."/>
            <person name="Dhargay N."/>
            <person name="Dooley K."/>
            <person name="Dooley E."/>
            <person name="Doricent M."/>
            <person name="Dorje P."/>
            <person name="Dorjee K."/>
            <person name="Dupes A."/>
            <person name="Elong R."/>
            <person name="Falk J."/>
            <person name="Farina A."/>
            <person name="Faro S."/>
            <person name="Ferguson D."/>
            <person name="Fisher S."/>
            <person name="Foley C.D."/>
            <person name="Franke A."/>
            <person name="Friedrich D."/>
            <person name="Gadbois L."/>
            <person name="Gearin G."/>
            <person name="Gearin C.R."/>
            <person name="Giannoukos G."/>
            <person name="Goode T."/>
            <person name="Graham J."/>
            <person name="Grandbois E."/>
            <person name="Grewal S."/>
            <person name="Gyaltsen K."/>
            <person name="Hafez N."/>
            <person name="Hagos B."/>
            <person name="Hall J."/>
            <person name="Henson C."/>
            <person name="Hollinger A."/>
            <person name="Honan T."/>
            <person name="Huard M.D."/>
            <person name="Hughes L."/>
            <person name="Hurhula B."/>
            <person name="Husby M.E."/>
            <person name="Kamat A."/>
            <person name="Kanga B."/>
            <person name="Kashin S."/>
            <person name="Khazanovich D."/>
            <person name="Kisner P."/>
            <person name="Lance K."/>
            <person name="Lara M."/>
            <person name="Lee W."/>
            <person name="Lennon N."/>
            <person name="Letendre F."/>
            <person name="LeVine R."/>
            <person name="Lipovsky A."/>
            <person name="Liu X."/>
            <person name="Liu J."/>
            <person name="Liu S."/>
            <person name="Lokyitsang T."/>
            <person name="Lokyitsang Y."/>
            <person name="Lubonja R."/>
            <person name="Lui A."/>
            <person name="MacDonald P."/>
            <person name="Magnisalis V."/>
            <person name="Maru K."/>
            <person name="Matthews C."/>
            <person name="McCusker W."/>
            <person name="McDonough S."/>
            <person name="Mehta T."/>
            <person name="Meldrim J."/>
            <person name="Meneus L."/>
            <person name="Mihai O."/>
            <person name="Mihalev A."/>
            <person name="Mihova T."/>
            <person name="Mittelman R."/>
            <person name="Mlenga V."/>
            <person name="Montmayeur A."/>
            <person name="Mulrain L."/>
            <person name="Navidi A."/>
            <person name="Naylor J."/>
            <person name="Negash T."/>
            <person name="Nguyen T."/>
            <person name="Nguyen N."/>
            <person name="Nicol R."/>
            <person name="Norbu C."/>
            <person name="Norbu N."/>
            <person name="Novod N."/>
            <person name="O'Neill B."/>
            <person name="Osman S."/>
            <person name="Markiewicz E."/>
            <person name="Oyono O.L."/>
            <person name="Patti C."/>
            <person name="Phunkhang P."/>
            <person name="Pierre F."/>
            <person name="Priest M."/>
            <person name="Raghuraman S."/>
            <person name="Rege F."/>
            <person name="Reyes R."/>
            <person name="Rise C."/>
            <person name="Rogov P."/>
            <person name="Ross K."/>
            <person name="Ryan E."/>
            <person name="Settipalli S."/>
            <person name="Shea T."/>
            <person name="Sherpa N."/>
            <person name="Shi L."/>
            <person name="Shih D."/>
            <person name="Sparrow T."/>
            <person name="Spaulding J."/>
            <person name="Stalker J."/>
            <person name="Stange-Thomann N."/>
            <person name="Stavropoulos S."/>
            <person name="Stone C."/>
            <person name="Strader C."/>
            <person name="Tesfaye S."/>
            <person name="Thomson T."/>
            <person name="Thoulutsang Y."/>
            <person name="Thoulutsang D."/>
            <person name="Topham K."/>
            <person name="Topping I."/>
            <person name="Tsamla T."/>
            <person name="Vassiliev H."/>
            <person name="Vo A."/>
            <person name="Wangchuk T."/>
            <person name="Wangdi T."/>
            <person name="Weiand M."/>
            <person name="Wilkinson J."/>
            <person name="Wilson A."/>
            <person name="Yadav S."/>
            <person name="Young G."/>
            <person name="Yu Q."/>
            <person name="Zembek L."/>
            <person name="Zhong D."/>
            <person name="Zimmer A."/>
            <person name="Zwirko Z."/>
            <person name="Jaffe D.B."/>
            <person name="Alvarez P."/>
            <person name="Brockman W."/>
            <person name="Butler J."/>
            <person name="Chin C."/>
            <person name="Gnerre S."/>
            <person name="Grabherr M."/>
            <person name="Kleber M."/>
            <person name="Mauceli E."/>
            <person name="MacCallum I."/>
        </authorList>
    </citation>
    <scope>NUCLEOTIDE SEQUENCE [LARGE SCALE GENOMIC DNA]</scope>
    <source>
        <strain evidence="4">Tucson 14024-0371.13</strain>
    </source>
</reference>
<gene>
    <name evidence="3" type="primary">Dana\GF21739</name>
    <name evidence="3" type="synonym">dana_GLEANR_5646</name>
    <name evidence="3" type="ORF">GF21739</name>
</gene>
<keyword evidence="1" id="KW-0812">Transmembrane</keyword>
<feature type="signal peptide" evidence="2">
    <location>
        <begin position="1"/>
        <end position="25"/>
    </location>
</feature>
<name>B3N0E1_DROAN</name>
<dbReference type="AlphaFoldDB" id="B3N0E1"/>
<proteinExistence type="predicted"/>
<dbReference type="OrthoDB" id="7881702at2759"/>
<feature type="transmembrane region" description="Helical" evidence="1">
    <location>
        <begin position="48"/>
        <end position="70"/>
    </location>
</feature>
<dbReference type="HOGENOM" id="CLU_1483475_0_0_1"/>
<dbReference type="Proteomes" id="UP000007801">
    <property type="component" value="Unassembled WGS sequence"/>
</dbReference>
<evidence type="ECO:0000313" key="4">
    <source>
        <dbReference type="Proteomes" id="UP000007801"/>
    </source>
</evidence>
<dbReference type="InParanoid" id="B3N0E1"/>
<dbReference type="GeneID" id="6504411"/>
<organism evidence="3 4">
    <name type="scientific">Drosophila ananassae</name>
    <name type="common">Fruit fly</name>
    <dbReference type="NCBI Taxonomy" id="7217"/>
    <lineage>
        <taxon>Eukaryota</taxon>
        <taxon>Metazoa</taxon>
        <taxon>Ecdysozoa</taxon>
        <taxon>Arthropoda</taxon>
        <taxon>Hexapoda</taxon>
        <taxon>Insecta</taxon>
        <taxon>Pterygota</taxon>
        <taxon>Neoptera</taxon>
        <taxon>Endopterygota</taxon>
        <taxon>Diptera</taxon>
        <taxon>Brachycera</taxon>
        <taxon>Muscomorpha</taxon>
        <taxon>Ephydroidea</taxon>
        <taxon>Drosophilidae</taxon>
        <taxon>Drosophila</taxon>
        <taxon>Sophophora</taxon>
    </lineage>
</organism>
<feature type="transmembrane region" description="Helical" evidence="1">
    <location>
        <begin position="77"/>
        <end position="99"/>
    </location>
</feature>
<sequence>MCCWFSTQKLKLVVVLSTLIVAIDGEVKASTSGTVLLYHINTKFCHFLISRVVLGCLMTAWASGGFLALFWDSVRALAIYSSGICLLTIFDCITLAWMFHLSARGLPETDYNEGLIEHMVTTDDIIEIFILVSLIFVQILVSIAGWWLTFRLRQHYEHEMKYEEDHRYLERILASQSKTHVDK</sequence>
<protein>
    <submittedName>
        <fullName evidence="3">Uncharacterized protein, isoform B</fullName>
    </submittedName>
</protein>
<accession>B3N0E1</accession>
<keyword evidence="1" id="KW-1133">Transmembrane helix</keyword>
<feature type="transmembrane region" description="Helical" evidence="1">
    <location>
        <begin position="128"/>
        <end position="150"/>
    </location>
</feature>
<evidence type="ECO:0000256" key="2">
    <source>
        <dbReference type="SAM" id="SignalP"/>
    </source>
</evidence>
<keyword evidence="1" id="KW-0472">Membrane</keyword>
<feature type="chain" id="PRO_5006455053" evidence="2">
    <location>
        <begin position="26"/>
        <end position="183"/>
    </location>
</feature>
<dbReference type="EMBL" id="CH902640">
    <property type="protein sequence ID" value="EDV38345.2"/>
    <property type="molecule type" value="Genomic_DNA"/>
</dbReference>
<evidence type="ECO:0000256" key="1">
    <source>
        <dbReference type="SAM" id="Phobius"/>
    </source>
</evidence>
<keyword evidence="2" id="KW-0732">Signal</keyword>